<dbReference type="RefSeq" id="WP_227309056.1">
    <property type="nucleotide sequence ID" value="NZ_JAESVA010000007.1"/>
</dbReference>
<dbReference type="Pfam" id="PF05016">
    <property type="entry name" value="ParE_toxin"/>
    <property type="match status" value="1"/>
</dbReference>
<dbReference type="AlphaFoldDB" id="A0A963Z4D2"/>
<keyword evidence="1" id="KW-1277">Toxin-antitoxin system</keyword>
<sequence>MRVLFTPRAETHLSKIYDYVALHSNEDRAGAFVRRIIAYCGGFATFPERGARRDDLLPGLRTIGFERSITIAFIVMPTAVLIEGIHYGGQDYETVYL</sequence>
<gene>
    <name evidence="2" type="ORF">ACELLULO517_19280</name>
</gene>
<comment type="caution">
    <text evidence="2">The sequence shown here is derived from an EMBL/GenBank/DDBJ whole genome shotgun (WGS) entry which is preliminary data.</text>
</comment>
<dbReference type="InterPro" id="IPR035093">
    <property type="entry name" value="RelE/ParE_toxin_dom_sf"/>
</dbReference>
<reference evidence="2 3" key="1">
    <citation type="journal article" date="2021" name="Microorganisms">
        <title>Acidisoma silvae sp. nov. and Acidisomacellulosilytica sp. nov., Two Acidophilic Bacteria Isolated from Decaying Wood, Hydrolyzing Cellulose and Producing Poly-3-hydroxybutyrate.</title>
        <authorList>
            <person name="Mieszkin S."/>
            <person name="Pouder E."/>
            <person name="Uroz S."/>
            <person name="Simon-Colin C."/>
            <person name="Alain K."/>
        </authorList>
    </citation>
    <scope>NUCLEOTIDE SEQUENCE [LARGE SCALE GENOMIC DNA]</scope>
    <source>
        <strain evidence="2 3">HW T5.17</strain>
    </source>
</reference>
<name>A0A963Z4D2_9PROT</name>
<evidence type="ECO:0000313" key="3">
    <source>
        <dbReference type="Proteomes" id="UP000721844"/>
    </source>
</evidence>
<dbReference type="InterPro" id="IPR007712">
    <property type="entry name" value="RelE/ParE_toxin"/>
</dbReference>
<protein>
    <submittedName>
        <fullName evidence="2">Type II toxin-antitoxin system RelE/ParE family toxin</fullName>
    </submittedName>
</protein>
<keyword evidence="3" id="KW-1185">Reference proteome</keyword>
<accession>A0A963Z4D2</accession>
<dbReference type="Proteomes" id="UP000721844">
    <property type="component" value="Unassembled WGS sequence"/>
</dbReference>
<evidence type="ECO:0000256" key="1">
    <source>
        <dbReference type="ARBA" id="ARBA00022649"/>
    </source>
</evidence>
<proteinExistence type="predicted"/>
<evidence type="ECO:0000313" key="2">
    <source>
        <dbReference type="EMBL" id="MCB8882399.1"/>
    </source>
</evidence>
<organism evidence="2 3">
    <name type="scientific">Acidisoma cellulosilyticum</name>
    <dbReference type="NCBI Taxonomy" id="2802395"/>
    <lineage>
        <taxon>Bacteria</taxon>
        <taxon>Pseudomonadati</taxon>
        <taxon>Pseudomonadota</taxon>
        <taxon>Alphaproteobacteria</taxon>
        <taxon>Acetobacterales</taxon>
        <taxon>Acidocellaceae</taxon>
        <taxon>Acidisoma</taxon>
    </lineage>
</organism>
<dbReference type="EMBL" id="JAESVA010000007">
    <property type="protein sequence ID" value="MCB8882399.1"/>
    <property type="molecule type" value="Genomic_DNA"/>
</dbReference>
<dbReference type="Gene3D" id="3.30.2310.20">
    <property type="entry name" value="RelE-like"/>
    <property type="match status" value="1"/>
</dbReference>